<keyword evidence="3" id="KW-0804">Transcription</keyword>
<dbReference type="SMART" id="SM00342">
    <property type="entry name" value="HTH_ARAC"/>
    <property type="match status" value="1"/>
</dbReference>
<dbReference type="Gene3D" id="1.10.10.60">
    <property type="entry name" value="Homeodomain-like"/>
    <property type="match status" value="1"/>
</dbReference>
<dbReference type="RefSeq" id="WP_089899640.1">
    <property type="nucleotide sequence ID" value="NZ_FOJG01000002.1"/>
</dbReference>
<dbReference type="InterPro" id="IPR018062">
    <property type="entry name" value="HTH_AraC-typ_CS"/>
</dbReference>
<evidence type="ECO:0000259" key="4">
    <source>
        <dbReference type="PROSITE" id="PS01124"/>
    </source>
</evidence>
<dbReference type="InterPro" id="IPR018060">
    <property type="entry name" value="HTH_AraC"/>
</dbReference>
<dbReference type="EMBL" id="FOJG01000002">
    <property type="protein sequence ID" value="SEW52790.1"/>
    <property type="molecule type" value="Genomic_DNA"/>
</dbReference>
<evidence type="ECO:0000256" key="2">
    <source>
        <dbReference type="ARBA" id="ARBA00023125"/>
    </source>
</evidence>
<dbReference type="SUPFAM" id="SSF46689">
    <property type="entry name" value="Homeodomain-like"/>
    <property type="match status" value="1"/>
</dbReference>
<feature type="domain" description="HTH araC/xylS-type" evidence="4">
    <location>
        <begin position="228"/>
        <end position="326"/>
    </location>
</feature>
<organism evidence="5 6">
    <name type="scientific">Chitinophaga arvensicola</name>
    <dbReference type="NCBI Taxonomy" id="29529"/>
    <lineage>
        <taxon>Bacteria</taxon>
        <taxon>Pseudomonadati</taxon>
        <taxon>Bacteroidota</taxon>
        <taxon>Chitinophagia</taxon>
        <taxon>Chitinophagales</taxon>
        <taxon>Chitinophagaceae</taxon>
        <taxon>Chitinophaga</taxon>
    </lineage>
</organism>
<dbReference type="STRING" id="29529.SAMN04488122_5117"/>
<dbReference type="InterPro" id="IPR009057">
    <property type="entry name" value="Homeodomain-like_sf"/>
</dbReference>
<reference evidence="6" key="1">
    <citation type="submission" date="2016-10" db="EMBL/GenBank/DDBJ databases">
        <authorList>
            <person name="Varghese N."/>
            <person name="Submissions S."/>
        </authorList>
    </citation>
    <scope>NUCLEOTIDE SEQUENCE [LARGE SCALE GENOMIC DNA]</scope>
    <source>
        <strain evidence="6">DSM 3695</strain>
    </source>
</reference>
<dbReference type="Pfam" id="PF12833">
    <property type="entry name" value="HTH_18"/>
    <property type="match status" value="1"/>
</dbReference>
<sequence length="326" mass="36778">MRGTIQADISGQLSESYDSNILFADPLDITGETASFDFGAIKGIRKGYYFDGGAIFHIQASAVADYRMHAVHDALVKLHFCIKGGRKSGIPVSNRHFYVPAQHHNIYYFTAGEGYIDFKAGQSMEFIDICLDADYVERLCAIHQHAFSALLEALRSQQFYQLNTTPMLITPGISQQLTQILHCNTSRQLKRAIFDNKMAGLMLLQLEQAQVKKHLPSFTTAEDLEKLEAARNLLILHHHAPPSLQQLARKVGINDNKLKKGFREVYHNTVMGYLTDYKMGLALEMLSSGEHSISDVCYQLGYKSVAHFSRLFKKKCNMNPSQVKRQ</sequence>
<name>A0A1I0S9R5_9BACT</name>
<dbReference type="PANTHER" id="PTHR47893:SF1">
    <property type="entry name" value="REGULATORY PROTEIN PCHR"/>
    <property type="match status" value="1"/>
</dbReference>
<evidence type="ECO:0000313" key="6">
    <source>
        <dbReference type="Proteomes" id="UP000199310"/>
    </source>
</evidence>
<keyword evidence="2 5" id="KW-0238">DNA-binding</keyword>
<gene>
    <name evidence="5" type="ORF">SAMN04488122_5117</name>
</gene>
<dbReference type="InterPro" id="IPR053142">
    <property type="entry name" value="PchR_regulatory_protein"/>
</dbReference>
<dbReference type="AlphaFoldDB" id="A0A1I0S9R5"/>
<dbReference type="PROSITE" id="PS01124">
    <property type="entry name" value="HTH_ARAC_FAMILY_2"/>
    <property type="match status" value="1"/>
</dbReference>
<proteinExistence type="predicted"/>
<dbReference type="GO" id="GO:0043565">
    <property type="term" value="F:sequence-specific DNA binding"/>
    <property type="evidence" value="ECO:0007669"/>
    <property type="project" value="InterPro"/>
</dbReference>
<dbReference type="OrthoDB" id="799767at2"/>
<evidence type="ECO:0000256" key="1">
    <source>
        <dbReference type="ARBA" id="ARBA00023015"/>
    </source>
</evidence>
<dbReference type="PANTHER" id="PTHR47893">
    <property type="entry name" value="REGULATORY PROTEIN PCHR"/>
    <property type="match status" value="1"/>
</dbReference>
<evidence type="ECO:0000256" key="3">
    <source>
        <dbReference type="ARBA" id="ARBA00023163"/>
    </source>
</evidence>
<keyword evidence="6" id="KW-1185">Reference proteome</keyword>
<evidence type="ECO:0000313" key="5">
    <source>
        <dbReference type="EMBL" id="SEW52790.1"/>
    </source>
</evidence>
<accession>A0A1I0S9R5</accession>
<keyword evidence="1" id="KW-0805">Transcription regulation</keyword>
<protein>
    <submittedName>
        <fullName evidence="5">AraC-type DNA-binding protein</fullName>
    </submittedName>
</protein>
<dbReference type="PROSITE" id="PS00041">
    <property type="entry name" value="HTH_ARAC_FAMILY_1"/>
    <property type="match status" value="1"/>
</dbReference>
<dbReference type="GO" id="GO:0003700">
    <property type="term" value="F:DNA-binding transcription factor activity"/>
    <property type="evidence" value="ECO:0007669"/>
    <property type="project" value="InterPro"/>
</dbReference>
<dbReference type="Proteomes" id="UP000199310">
    <property type="component" value="Unassembled WGS sequence"/>
</dbReference>